<reference evidence="7 8" key="1">
    <citation type="submission" date="2011-06" db="EMBL/GenBank/DDBJ databases">
        <title>The draft genome of Thiocapsa marina 5811.</title>
        <authorList>
            <consortium name="US DOE Joint Genome Institute (JGI-PGF)"/>
            <person name="Lucas S."/>
            <person name="Han J."/>
            <person name="Cheng J.-F."/>
            <person name="Goodwin L."/>
            <person name="Pitluck S."/>
            <person name="Peters L."/>
            <person name="Land M.L."/>
            <person name="Hauser L."/>
            <person name="Vogl K."/>
            <person name="Liu Z."/>
            <person name="Imhoff J."/>
            <person name="Thiel V."/>
            <person name="Frigaard N.-U."/>
            <person name="Bryant D."/>
            <person name="Woyke T.J."/>
        </authorList>
    </citation>
    <scope>NUCLEOTIDE SEQUENCE [LARGE SCALE GENOMIC DNA]</scope>
    <source>
        <strain evidence="7 8">5811</strain>
    </source>
</reference>
<keyword evidence="2" id="KW-0175">Coiled coil</keyword>
<gene>
    <name evidence="7" type="ORF">ThimaDRAFT_1089</name>
</gene>
<dbReference type="GO" id="GO:0006355">
    <property type="term" value="P:regulation of DNA-templated transcription"/>
    <property type="evidence" value="ECO:0007669"/>
    <property type="project" value="InterPro"/>
</dbReference>
<organism evidence="7 8">
    <name type="scientific">Thiocapsa marina 5811</name>
    <dbReference type="NCBI Taxonomy" id="768671"/>
    <lineage>
        <taxon>Bacteria</taxon>
        <taxon>Pseudomonadati</taxon>
        <taxon>Pseudomonadota</taxon>
        <taxon>Gammaproteobacteria</taxon>
        <taxon>Chromatiales</taxon>
        <taxon>Chromatiaceae</taxon>
        <taxon>Thiocapsa</taxon>
    </lineage>
</organism>
<feature type="domain" description="EAL" evidence="5">
    <location>
        <begin position="378"/>
        <end position="632"/>
    </location>
</feature>
<dbReference type="Pfam" id="PF00990">
    <property type="entry name" value="GGDEF"/>
    <property type="match status" value="1"/>
</dbReference>
<dbReference type="Pfam" id="PF00563">
    <property type="entry name" value="EAL"/>
    <property type="match status" value="1"/>
</dbReference>
<dbReference type="SUPFAM" id="SSF141868">
    <property type="entry name" value="EAL domain-like"/>
    <property type="match status" value="1"/>
</dbReference>
<dbReference type="PANTHER" id="PTHR44757">
    <property type="entry name" value="DIGUANYLATE CYCLASE DGCP"/>
    <property type="match status" value="1"/>
</dbReference>
<sequence length="782" mass="86524">MTSQDDRPEHEPPESDAARALRQEAEARIGSDATPSSTDLAALTPEAIRRTLHELQVHQIELTMQNEELRRVQAEIDAVRARYFDLYDLAPVGYCTLSETGLILEANLTAASLLATPKSALIKQPLSRFIVKDDQDLYYLHRKRLFETGEPQECDLRQVKADGARVWVHLAATAAQADDGASVCRVVISDITALKEQERRLEHLALFDTLTALPNRRLLADRLNQAMAQTQRRGQRLAVGYLDLDDFKTINDRHGHEVGDGVLVAVAERMQAVLREGDTLARLGGDEFAMVLIDLADPDVSAPLLERLLAAAAEPVRFGDLLVLVSASLGVTFYPQAGVVDGDLLLRQADQAMYQAKQSGKNHFFLFDTQLEQRIRSHHEHLEQTRHALAAREFVLYYQPKVNLRTGTVIGAEALIRWRHPQRGLLAPALFLPTTENHPLAVEIGEWVIKTALAQTDVWRALGLALPVSVNVGARQLQQVDFVARLRAMLGEHPGVAPSCLCLEILETSAIDDLVGTSLVIDACRELGVSVALDDFGTGYSSLTYLKRLAVTQLKIDKSFVSGMLNDPEDLAIVESILSLAGTFNRQVIAEGVETLEHGEMLLRFGCDLAQGFGIARPMPAHEMPGWLAAWQTPACWAELPAARREHLPLLYASVEHRAWVAAIEAHLRSEQGVPPLPPLDRRQCRFAAWLRAEVASGDGAEPDFQRIDALHRQVHGVVDELLELRARGRHPEALARLGELHDLMDSLVDGLKAWVRARDQSTAMIGEARLSDLYGHLGQAR</sequence>
<evidence type="ECO:0000259" key="5">
    <source>
        <dbReference type="PROSITE" id="PS50883"/>
    </source>
</evidence>
<dbReference type="eggNOG" id="COG5001">
    <property type="taxonomic scope" value="Bacteria"/>
</dbReference>
<evidence type="ECO:0000256" key="2">
    <source>
        <dbReference type="SAM" id="Coils"/>
    </source>
</evidence>
<evidence type="ECO:0000313" key="8">
    <source>
        <dbReference type="Proteomes" id="UP000005459"/>
    </source>
</evidence>
<dbReference type="Gene3D" id="3.30.70.270">
    <property type="match status" value="1"/>
</dbReference>
<dbReference type="GO" id="GO:0003824">
    <property type="term" value="F:catalytic activity"/>
    <property type="evidence" value="ECO:0007669"/>
    <property type="project" value="UniProtKB-ARBA"/>
</dbReference>
<dbReference type="Gene3D" id="1.20.120.30">
    <property type="entry name" value="Aspartate receptor, ligand-binding domain"/>
    <property type="match status" value="1"/>
</dbReference>
<dbReference type="PANTHER" id="PTHR44757:SF2">
    <property type="entry name" value="BIOFILM ARCHITECTURE MAINTENANCE PROTEIN MBAA"/>
    <property type="match status" value="1"/>
</dbReference>
<dbReference type="InterPro" id="IPR035919">
    <property type="entry name" value="EAL_sf"/>
</dbReference>
<dbReference type="InterPro" id="IPR000700">
    <property type="entry name" value="PAS-assoc_C"/>
</dbReference>
<dbReference type="FunFam" id="3.30.70.270:FF:000001">
    <property type="entry name" value="Diguanylate cyclase domain protein"/>
    <property type="match status" value="1"/>
</dbReference>
<dbReference type="CDD" id="cd00130">
    <property type="entry name" value="PAS"/>
    <property type="match status" value="1"/>
</dbReference>
<evidence type="ECO:0000259" key="6">
    <source>
        <dbReference type="PROSITE" id="PS50887"/>
    </source>
</evidence>
<dbReference type="PROSITE" id="PS50883">
    <property type="entry name" value="EAL"/>
    <property type="match status" value="1"/>
</dbReference>
<dbReference type="SMART" id="SM00091">
    <property type="entry name" value="PAS"/>
    <property type="match status" value="1"/>
</dbReference>
<dbReference type="CDD" id="cd01949">
    <property type="entry name" value="GGDEF"/>
    <property type="match status" value="1"/>
</dbReference>
<dbReference type="InterPro" id="IPR035965">
    <property type="entry name" value="PAS-like_dom_sf"/>
</dbReference>
<dbReference type="RefSeq" id="WP_007191966.1">
    <property type="nucleotide sequence ID" value="NZ_AFWV01000003.1"/>
</dbReference>
<dbReference type="InterPro" id="IPR029787">
    <property type="entry name" value="Nucleotide_cyclase"/>
</dbReference>
<dbReference type="SUPFAM" id="SSF55785">
    <property type="entry name" value="PYP-like sensor domain (PAS domain)"/>
    <property type="match status" value="1"/>
</dbReference>
<feature type="domain" description="PAC" evidence="4">
    <location>
        <begin position="152"/>
        <end position="203"/>
    </location>
</feature>
<evidence type="ECO:0000313" key="7">
    <source>
        <dbReference type="EMBL" id="EGV19643.1"/>
    </source>
</evidence>
<dbReference type="SMART" id="SM00267">
    <property type="entry name" value="GGDEF"/>
    <property type="match status" value="1"/>
</dbReference>
<dbReference type="Gene3D" id="3.30.450.20">
    <property type="entry name" value="PAS domain"/>
    <property type="match status" value="1"/>
</dbReference>
<feature type="domain" description="GGDEF" evidence="6">
    <location>
        <begin position="235"/>
        <end position="369"/>
    </location>
</feature>
<name>F9U7L3_9GAMM</name>
<dbReference type="STRING" id="768671.ThimaDRAFT_1089"/>
<dbReference type="PROSITE" id="PS50887">
    <property type="entry name" value="GGDEF"/>
    <property type="match status" value="1"/>
</dbReference>
<dbReference type="Pfam" id="PF00989">
    <property type="entry name" value="PAS"/>
    <property type="match status" value="1"/>
</dbReference>
<dbReference type="InterPro" id="IPR025991">
    <property type="entry name" value="Chemoreceptor_zinc-bind_dom"/>
</dbReference>
<dbReference type="SUPFAM" id="SSF55073">
    <property type="entry name" value="Nucleotide cyclase"/>
    <property type="match status" value="1"/>
</dbReference>
<dbReference type="Pfam" id="PF13682">
    <property type="entry name" value="CZB"/>
    <property type="match status" value="1"/>
</dbReference>
<dbReference type="OrthoDB" id="8553030at2"/>
<dbReference type="InterPro" id="IPR000014">
    <property type="entry name" value="PAS"/>
</dbReference>
<comment type="cofactor">
    <cofactor evidence="1">
        <name>Mg(2+)</name>
        <dbReference type="ChEBI" id="CHEBI:18420"/>
    </cofactor>
</comment>
<dbReference type="InterPro" id="IPR043128">
    <property type="entry name" value="Rev_trsase/Diguanyl_cyclase"/>
</dbReference>
<evidence type="ECO:0000256" key="3">
    <source>
        <dbReference type="SAM" id="MobiDB-lite"/>
    </source>
</evidence>
<dbReference type="InterPro" id="IPR001633">
    <property type="entry name" value="EAL_dom"/>
</dbReference>
<dbReference type="NCBIfam" id="TIGR00229">
    <property type="entry name" value="sensory_box"/>
    <property type="match status" value="1"/>
</dbReference>
<keyword evidence="8" id="KW-1185">Reference proteome</keyword>
<feature type="compositionally biased region" description="Basic and acidic residues" evidence="3">
    <location>
        <begin position="1"/>
        <end position="29"/>
    </location>
</feature>
<dbReference type="Gene3D" id="3.20.20.450">
    <property type="entry name" value="EAL domain"/>
    <property type="match status" value="1"/>
</dbReference>
<proteinExistence type="predicted"/>
<dbReference type="InterPro" id="IPR052155">
    <property type="entry name" value="Biofilm_reg_signaling"/>
</dbReference>
<dbReference type="EMBL" id="AFWV01000003">
    <property type="protein sequence ID" value="EGV19643.1"/>
    <property type="molecule type" value="Genomic_DNA"/>
</dbReference>
<evidence type="ECO:0000256" key="1">
    <source>
        <dbReference type="ARBA" id="ARBA00001946"/>
    </source>
</evidence>
<evidence type="ECO:0000259" key="4">
    <source>
        <dbReference type="PROSITE" id="PS50113"/>
    </source>
</evidence>
<protein>
    <submittedName>
        <fullName evidence="7">Diguanylate cyclase/phosphodiesterase with PAS/PAC sensor(S)</fullName>
    </submittedName>
</protein>
<feature type="region of interest" description="Disordered" evidence="3">
    <location>
        <begin position="1"/>
        <end position="39"/>
    </location>
</feature>
<dbReference type="PROSITE" id="PS50113">
    <property type="entry name" value="PAC"/>
    <property type="match status" value="1"/>
</dbReference>
<dbReference type="SMART" id="SM00052">
    <property type="entry name" value="EAL"/>
    <property type="match status" value="1"/>
</dbReference>
<accession>F9U7L3</accession>
<dbReference type="Proteomes" id="UP000005459">
    <property type="component" value="Unassembled WGS sequence"/>
</dbReference>
<dbReference type="NCBIfam" id="TIGR00254">
    <property type="entry name" value="GGDEF"/>
    <property type="match status" value="1"/>
</dbReference>
<dbReference type="InterPro" id="IPR013767">
    <property type="entry name" value="PAS_fold"/>
</dbReference>
<dbReference type="InterPro" id="IPR000160">
    <property type="entry name" value="GGDEF_dom"/>
</dbReference>
<dbReference type="AlphaFoldDB" id="F9U7L3"/>
<dbReference type="PATRIC" id="fig|768671.3.peg.1164"/>
<dbReference type="CDD" id="cd01948">
    <property type="entry name" value="EAL"/>
    <property type="match status" value="1"/>
</dbReference>
<feature type="coiled-coil region" evidence="2">
    <location>
        <begin position="55"/>
        <end position="82"/>
    </location>
</feature>